<comment type="caution">
    <text evidence="1">The sequence shown here is derived from an EMBL/GenBank/DDBJ whole genome shotgun (WGS) entry which is preliminary data.</text>
</comment>
<protein>
    <submittedName>
        <fullName evidence="1">Uncharacterized protein</fullName>
    </submittedName>
</protein>
<reference evidence="1" key="1">
    <citation type="submission" date="2018-05" db="EMBL/GenBank/DDBJ databases">
        <title>Draft genome of Mucuna pruriens seed.</title>
        <authorList>
            <person name="Nnadi N.E."/>
            <person name="Vos R."/>
            <person name="Hasami M.H."/>
            <person name="Devisetty U.K."/>
            <person name="Aguiy J.C."/>
        </authorList>
    </citation>
    <scope>NUCLEOTIDE SEQUENCE [LARGE SCALE GENOMIC DNA]</scope>
    <source>
        <strain evidence="1">JCA_2017</strain>
    </source>
</reference>
<keyword evidence="2" id="KW-1185">Reference proteome</keyword>
<gene>
    <name evidence="1" type="ORF">CR513_48278</name>
</gene>
<dbReference type="EMBL" id="QJKJ01010987">
    <property type="protein sequence ID" value="RDX72261.1"/>
    <property type="molecule type" value="Genomic_DNA"/>
</dbReference>
<organism evidence="1 2">
    <name type="scientific">Mucuna pruriens</name>
    <name type="common">Velvet bean</name>
    <name type="synonym">Dolichos pruriens</name>
    <dbReference type="NCBI Taxonomy" id="157652"/>
    <lineage>
        <taxon>Eukaryota</taxon>
        <taxon>Viridiplantae</taxon>
        <taxon>Streptophyta</taxon>
        <taxon>Embryophyta</taxon>
        <taxon>Tracheophyta</taxon>
        <taxon>Spermatophyta</taxon>
        <taxon>Magnoliopsida</taxon>
        <taxon>eudicotyledons</taxon>
        <taxon>Gunneridae</taxon>
        <taxon>Pentapetalae</taxon>
        <taxon>rosids</taxon>
        <taxon>fabids</taxon>
        <taxon>Fabales</taxon>
        <taxon>Fabaceae</taxon>
        <taxon>Papilionoideae</taxon>
        <taxon>50 kb inversion clade</taxon>
        <taxon>NPAAA clade</taxon>
        <taxon>indigoferoid/millettioid clade</taxon>
        <taxon>Phaseoleae</taxon>
        <taxon>Mucuna</taxon>
    </lineage>
</organism>
<name>A0A371F1U6_MUCPR</name>
<evidence type="ECO:0000313" key="2">
    <source>
        <dbReference type="Proteomes" id="UP000257109"/>
    </source>
</evidence>
<proteinExistence type="predicted"/>
<evidence type="ECO:0000313" key="1">
    <source>
        <dbReference type="EMBL" id="RDX72261.1"/>
    </source>
</evidence>
<dbReference type="Proteomes" id="UP000257109">
    <property type="component" value="Unassembled WGS sequence"/>
</dbReference>
<dbReference type="AlphaFoldDB" id="A0A371F1U6"/>
<feature type="non-terminal residue" evidence="1">
    <location>
        <position position="1"/>
    </location>
</feature>
<accession>A0A371F1U6</accession>
<sequence>MRDDPLFNPYRKTTSMILLYFLRKSNMKDKRSREKANSEIWNCENDNLSKKSHGKEKISDSKCSWSLLSDSSDRGTDRTFSYSHDYSVQF</sequence>